<dbReference type="GO" id="GO:0008784">
    <property type="term" value="F:alanine racemase activity"/>
    <property type="evidence" value="ECO:0007669"/>
    <property type="project" value="TreeGrafter"/>
</dbReference>
<evidence type="ECO:0000256" key="1">
    <source>
        <dbReference type="ARBA" id="ARBA00001933"/>
    </source>
</evidence>
<dbReference type="AlphaFoldDB" id="U3ALT5"/>
<dbReference type="Pfam" id="PF21279">
    <property type="entry name" value="YhfX-like_C"/>
    <property type="match status" value="1"/>
</dbReference>
<evidence type="ECO:0000256" key="2">
    <source>
        <dbReference type="ARBA" id="ARBA00022898"/>
    </source>
</evidence>
<sequence>MFLNALTKQNPELINAALELHQQGVILPDTYVVDVEQFTQNAKRIKSEADKNSIKLYGMTKQFGRNPYLARILINLGYEGIVAVDYKEARTLHSAGIKISHVGHLVQPPTAILKELIEEIKPDVITVYTLAKAQAISNMALNAGRVQKILLKFFDEGDHLYINQESGFPIDTLDEVLEEVSNMQGVKIEGLTHFPCFLHNNGETTLTPNFHTLIKAKNNIEEMGIQLNQINSPSSTSCETLPTLGRFGCTHGEPGHALTGTTPANQNGTTSEKVAMLYLSEVSHDFNGQSYCYAGGYYHRGHLSNAIVNDEWVEVSNDDDSNIDYHLRLHGLFPVGAPVIMAFRTQVFVTRSDVALVEGISDGKPKLIGLYDSLGREI</sequence>
<comment type="caution">
    <text evidence="6">The sequence shown here is derived from an EMBL/GenBank/DDBJ whole genome shotgun (WGS) entry which is preliminary data.</text>
</comment>
<keyword evidence="7" id="KW-1185">Reference proteome</keyword>
<proteinExistence type="predicted"/>
<dbReference type="InterPro" id="IPR029066">
    <property type="entry name" value="PLP-binding_barrel"/>
</dbReference>
<gene>
    <name evidence="6" type="ORF">VEZ01S_44_00590</name>
</gene>
<evidence type="ECO:0000313" key="7">
    <source>
        <dbReference type="Proteomes" id="UP000016562"/>
    </source>
</evidence>
<feature type="domain" description="YhfX-like C-terminal" evidence="5">
    <location>
        <begin position="277"/>
        <end position="367"/>
    </location>
</feature>
<comment type="cofactor">
    <cofactor evidence="1">
        <name>pyridoxal 5'-phosphate</name>
        <dbReference type="ChEBI" id="CHEBI:597326"/>
    </cofactor>
</comment>
<dbReference type="EMBL" id="BATM01000044">
    <property type="protein sequence ID" value="GAD80856.1"/>
    <property type="molecule type" value="Genomic_DNA"/>
</dbReference>
<dbReference type="InterPro" id="IPR000821">
    <property type="entry name" value="Ala_racemase"/>
</dbReference>
<organism evidence="6 7">
    <name type="scientific">Vibrio ezurae NBRC 102218</name>
    <dbReference type="NCBI Taxonomy" id="1219080"/>
    <lineage>
        <taxon>Bacteria</taxon>
        <taxon>Pseudomonadati</taxon>
        <taxon>Pseudomonadota</taxon>
        <taxon>Gammaproteobacteria</taxon>
        <taxon>Vibrionales</taxon>
        <taxon>Vibrionaceae</taxon>
        <taxon>Vibrio</taxon>
    </lineage>
</organism>
<reference evidence="6 7" key="1">
    <citation type="submission" date="2013-09" db="EMBL/GenBank/DDBJ databases">
        <title>Whole genome shotgun sequence of Vibrio ezurae NBRC 102218.</title>
        <authorList>
            <person name="Yoshida I."/>
            <person name="Hosoyama A."/>
            <person name="Numata M."/>
            <person name="Hashimoto M."/>
            <person name="Hosoyama Y."/>
            <person name="Tsuchikane K."/>
            <person name="Noguchi M."/>
            <person name="Hirakata S."/>
            <person name="Ichikawa N."/>
            <person name="Ohji S."/>
            <person name="Yamazoe A."/>
            <person name="Fujita N."/>
        </authorList>
    </citation>
    <scope>NUCLEOTIDE SEQUENCE [LARGE SCALE GENOMIC DNA]</scope>
    <source>
        <strain evidence="6 7">NBRC 102218</strain>
    </source>
</reference>
<dbReference type="GO" id="GO:0030170">
    <property type="term" value="F:pyridoxal phosphate binding"/>
    <property type="evidence" value="ECO:0007669"/>
    <property type="project" value="TreeGrafter"/>
</dbReference>
<accession>U3ALT5</accession>
<dbReference type="eggNOG" id="COG3457">
    <property type="taxonomic scope" value="Bacteria"/>
</dbReference>
<dbReference type="RefSeq" id="WP_021714557.1">
    <property type="nucleotide sequence ID" value="NZ_BATM01000044.1"/>
</dbReference>
<dbReference type="Pfam" id="PF01168">
    <property type="entry name" value="Ala_racemase_N"/>
    <property type="match status" value="1"/>
</dbReference>
<keyword evidence="3" id="KW-0413">Isomerase</keyword>
<evidence type="ECO:0000259" key="4">
    <source>
        <dbReference type="Pfam" id="PF01168"/>
    </source>
</evidence>
<dbReference type="Proteomes" id="UP000016562">
    <property type="component" value="Unassembled WGS sequence"/>
</dbReference>
<dbReference type="SUPFAM" id="SSF51419">
    <property type="entry name" value="PLP-binding barrel"/>
    <property type="match status" value="1"/>
</dbReference>
<dbReference type="GO" id="GO:0005829">
    <property type="term" value="C:cytosol"/>
    <property type="evidence" value="ECO:0007669"/>
    <property type="project" value="TreeGrafter"/>
</dbReference>
<dbReference type="OrthoDB" id="3189402at2"/>
<dbReference type="CDD" id="cd06811">
    <property type="entry name" value="PLPDE_III_yhfX_like"/>
    <property type="match status" value="1"/>
</dbReference>
<dbReference type="Gene3D" id="2.40.37.30">
    <property type="match status" value="2"/>
</dbReference>
<dbReference type="InterPro" id="IPR001608">
    <property type="entry name" value="Ala_racemase_N"/>
</dbReference>
<evidence type="ECO:0000259" key="5">
    <source>
        <dbReference type="Pfam" id="PF21279"/>
    </source>
</evidence>
<feature type="domain" description="Alanine racemase N-terminal" evidence="4">
    <location>
        <begin position="33"/>
        <end position="263"/>
    </location>
</feature>
<keyword evidence="2" id="KW-0663">Pyridoxal phosphate</keyword>
<evidence type="ECO:0000313" key="6">
    <source>
        <dbReference type="EMBL" id="GAD80856.1"/>
    </source>
</evidence>
<dbReference type="PANTHER" id="PTHR30511">
    <property type="entry name" value="ALANINE RACEMASE"/>
    <property type="match status" value="1"/>
</dbReference>
<name>U3ALT5_9VIBR</name>
<evidence type="ECO:0000256" key="3">
    <source>
        <dbReference type="ARBA" id="ARBA00023235"/>
    </source>
</evidence>
<protein>
    <submittedName>
        <fullName evidence="6">Uncharacterized protein</fullName>
    </submittedName>
</protein>
<dbReference type="PANTHER" id="PTHR30511:SF3">
    <property type="entry name" value="LYSINE RACEMASE"/>
    <property type="match status" value="1"/>
</dbReference>
<dbReference type="STRING" id="1219080.VEZ01S_44_00590"/>
<dbReference type="InterPro" id="IPR048449">
    <property type="entry name" value="YhfX-like_C"/>
</dbReference>